<comment type="caution">
    <text evidence="2">The sequence shown here is derived from an EMBL/GenBank/DDBJ whole genome shotgun (WGS) entry which is preliminary data.</text>
</comment>
<evidence type="ECO:0000313" key="2">
    <source>
        <dbReference type="EMBL" id="CAF4744878.1"/>
    </source>
</evidence>
<reference evidence="2" key="1">
    <citation type="submission" date="2021-02" db="EMBL/GenBank/DDBJ databases">
        <authorList>
            <person name="Nowell W R."/>
        </authorList>
    </citation>
    <scope>NUCLEOTIDE SEQUENCE</scope>
</reference>
<gene>
    <name evidence="2" type="ORF">BYL167_LOCUS45856</name>
</gene>
<feature type="domain" description="DUF6570" evidence="1">
    <location>
        <begin position="171"/>
        <end position="304"/>
    </location>
</feature>
<dbReference type="Pfam" id="PF20209">
    <property type="entry name" value="DUF6570"/>
    <property type="match status" value="1"/>
</dbReference>
<accession>A0A8S3ASG2</accession>
<dbReference type="EMBL" id="CAJOBH010128316">
    <property type="protein sequence ID" value="CAF4744878.1"/>
    <property type="molecule type" value="Genomic_DNA"/>
</dbReference>
<evidence type="ECO:0000313" key="3">
    <source>
        <dbReference type="Proteomes" id="UP000681967"/>
    </source>
</evidence>
<name>A0A8S3ASG2_9BILA</name>
<dbReference type="Proteomes" id="UP000681967">
    <property type="component" value="Unassembled WGS sequence"/>
</dbReference>
<protein>
    <recommendedName>
        <fullName evidence="1">DUF6570 domain-containing protein</fullName>
    </recommendedName>
</protein>
<sequence length="433" mass="49651">MNTILTKDRLETREERIKHLQLNNDYESMTSLKRYRSESEDEKISIKLHKRNHDHSFKEALSNNITDRTVCMICACFNYKIESPEVNIGKISNQHLLHPINEMSSCVIRLNIDIDSNTECVKMSEHVRNSLIQAKDSSVIINKMLLYGKTINLETGSGIICKKCYKYLISNKIPPFALNNSMWVGDVPQELQELTLSEQKLIALYRHSSCVIKLCSITRDPSLAHTALKGNVITFPQNVSEITKSLPLSSDELSQFIKIIFVGKSLPKKDQLRSILTVRREIIRKALIWLCKNNIFYKCIHIDHFLIDTLPINDIPDCLWNTLSLVDESKSQNVERSGYVTNYIDFNDLPENEIISLNTSALIDTDGGATSSIDIRQHLIRRINATNEVVASDDDNIYFLPHGRYPVNEYFNTGFLPGLKMITIATYRYIYLV</sequence>
<dbReference type="InterPro" id="IPR046700">
    <property type="entry name" value="DUF6570"/>
</dbReference>
<organism evidence="2 3">
    <name type="scientific">Rotaria magnacalcarata</name>
    <dbReference type="NCBI Taxonomy" id="392030"/>
    <lineage>
        <taxon>Eukaryota</taxon>
        <taxon>Metazoa</taxon>
        <taxon>Spiralia</taxon>
        <taxon>Gnathifera</taxon>
        <taxon>Rotifera</taxon>
        <taxon>Eurotatoria</taxon>
        <taxon>Bdelloidea</taxon>
        <taxon>Philodinida</taxon>
        <taxon>Philodinidae</taxon>
        <taxon>Rotaria</taxon>
    </lineage>
</organism>
<dbReference type="AlphaFoldDB" id="A0A8S3ASG2"/>
<evidence type="ECO:0000259" key="1">
    <source>
        <dbReference type="Pfam" id="PF20209"/>
    </source>
</evidence>
<proteinExistence type="predicted"/>